<organism evidence="2 3">
    <name type="scientific">Kineococcus aurantiacus</name>
    <dbReference type="NCBI Taxonomy" id="37633"/>
    <lineage>
        <taxon>Bacteria</taxon>
        <taxon>Bacillati</taxon>
        <taxon>Actinomycetota</taxon>
        <taxon>Actinomycetes</taxon>
        <taxon>Kineosporiales</taxon>
        <taxon>Kineosporiaceae</taxon>
        <taxon>Kineococcus</taxon>
    </lineage>
</organism>
<evidence type="ECO:0000256" key="1">
    <source>
        <dbReference type="SAM" id="Phobius"/>
    </source>
</evidence>
<dbReference type="RefSeq" id="WP_179749888.1">
    <property type="nucleotide sequence ID" value="NZ_BAAAGN010000005.1"/>
</dbReference>
<name>A0A7Y9AVN5_9ACTN</name>
<protein>
    <submittedName>
        <fullName evidence="2">Putative membrane protein YphA (DoxX/SURF4 family)</fullName>
    </submittedName>
</protein>
<keyword evidence="1" id="KW-0812">Transmembrane</keyword>
<gene>
    <name evidence="2" type="ORF">BJ968_001065</name>
</gene>
<dbReference type="AlphaFoldDB" id="A0A7Y9AVN5"/>
<keyword evidence="1" id="KW-1133">Transmembrane helix</keyword>
<sequence>MNRLAARFDAWAGRGDLTAVDLGRYRVLFALVLLLSPRDFAWVSAFPDSFVDGPPGPFALLHAVPPAAVLHGLEVVVGVAAAFLLVGFATRTASVVLACALLLGYGTGYSLGKIDHTIFTLLVPVVMAFARWGDAVSVDALRRRGPAPATPQWPLRLLALLVGLGFLTAAVPKLLSGWLSPATQAVQGVMFNQYYANDRTELLARSFVHLDSRWFWESLDVATVLLEGLLVLAVLNWWWWRAGIAVAALFHLGVLLMMNIGFSGNVLTYAAFVPWSRVRLPHVAWSARTLRAWRVAGPPAALVLGVFAATRPQEWTFERFNQVLVVLGALVAARHLLHVARDLLRRKGRRTVRVVDETTFSSRP</sequence>
<evidence type="ECO:0000313" key="3">
    <source>
        <dbReference type="Proteomes" id="UP000521922"/>
    </source>
</evidence>
<evidence type="ECO:0000313" key="2">
    <source>
        <dbReference type="EMBL" id="NYD21525.1"/>
    </source>
</evidence>
<proteinExistence type="predicted"/>
<dbReference type="EMBL" id="JACCBB010000001">
    <property type="protein sequence ID" value="NYD21525.1"/>
    <property type="molecule type" value="Genomic_DNA"/>
</dbReference>
<feature type="transmembrane region" description="Helical" evidence="1">
    <location>
        <begin position="153"/>
        <end position="171"/>
    </location>
</feature>
<feature type="transmembrane region" description="Helical" evidence="1">
    <location>
        <begin position="117"/>
        <end position="133"/>
    </location>
</feature>
<keyword evidence="1" id="KW-0472">Membrane</keyword>
<keyword evidence="3" id="KW-1185">Reference proteome</keyword>
<accession>A0A7Y9AVN5</accession>
<feature type="transmembrane region" description="Helical" evidence="1">
    <location>
        <begin position="75"/>
        <end position="105"/>
    </location>
</feature>
<feature type="transmembrane region" description="Helical" evidence="1">
    <location>
        <begin position="246"/>
        <end position="272"/>
    </location>
</feature>
<dbReference type="Proteomes" id="UP000521922">
    <property type="component" value="Unassembled WGS sequence"/>
</dbReference>
<comment type="caution">
    <text evidence="2">The sequence shown here is derived from an EMBL/GenBank/DDBJ whole genome shotgun (WGS) entry which is preliminary data.</text>
</comment>
<reference evidence="2 3" key="1">
    <citation type="submission" date="2020-07" db="EMBL/GenBank/DDBJ databases">
        <title>Sequencing the genomes of 1000 actinobacteria strains.</title>
        <authorList>
            <person name="Klenk H.-P."/>
        </authorList>
    </citation>
    <scope>NUCLEOTIDE SEQUENCE [LARGE SCALE GENOMIC DNA]</scope>
    <source>
        <strain evidence="2 3">DSM 7487</strain>
    </source>
</reference>
<feature type="transmembrane region" description="Helical" evidence="1">
    <location>
        <begin position="219"/>
        <end position="240"/>
    </location>
</feature>